<sequence>MSLADLAAAAGIGKTTLHALELGEGNPTLSTLWALAAALEVPLGALLEDEPEPVTVVRAEEGPWVDGDSVHARLLHRLNVRGSVEVYELEVDQARQLSEAHLPGVQECLVVTRGRVKAGPADAPVDLGAGDSIHHQAAQPHLYEGLDGDNQALLLMIYNS</sequence>
<keyword evidence="4" id="KW-1185">Reference proteome</keyword>
<dbReference type="CDD" id="cd02209">
    <property type="entry name" value="cupin_XRE_C"/>
    <property type="match status" value="1"/>
</dbReference>
<reference evidence="3 4" key="1">
    <citation type="journal article" date="2019" name="Int. J. Syst. Evol. Microbiol.">
        <title>The Global Catalogue of Microorganisms (GCM) 10K type strain sequencing project: providing services to taxonomists for standard genome sequencing and annotation.</title>
        <authorList>
            <consortium name="The Broad Institute Genomics Platform"/>
            <consortium name="The Broad Institute Genome Sequencing Center for Infectious Disease"/>
            <person name="Wu L."/>
            <person name="Ma J."/>
        </authorList>
    </citation>
    <scope>NUCLEOTIDE SEQUENCE [LARGE SCALE GENOMIC DNA]</scope>
    <source>
        <strain evidence="3 4">JCM 14969</strain>
    </source>
</reference>
<feature type="domain" description="HTH cro/C1-type" evidence="2">
    <location>
        <begin position="1"/>
        <end position="46"/>
    </location>
</feature>
<evidence type="ECO:0000313" key="3">
    <source>
        <dbReference type="EMBL" id="GAA1602240.1"/>
    </source>
</evidence>
<organism evidence="3 4">
    <name type="scientific">Kribbella sancticallisti</name>
    <dbReference type="NCBI Taxonomy" id="460087"/>
    <lineage>
        <taxon>Bacteria</taxon>
        <taxon>Bacillati</taxon>
        <taxon>Actinomycetota</taxon>
        <taxon>Actinomycetes</taxon>
        <taxon>Propionibacteriales</taxon>
        <taxon>Kribbellaceae</taxon>
        <taxon>Kribbella</taxon>
    </lineage>
</organism>
<dbReference type="PROSITE" id="PS50943">
    <property type="entry name" value="HTH_CROC1"/>
    <property type="match status" value="1"/>
</dbReference>
<keyword evidence="1" id="KW-0238">DNA-binding</keyword>
<evidence type="ECO:0000313" key="4">
    <source>
        <dbReference type="Proteomes" id="UP001500393"/>
    </source>
</evidence>
<evidence type="ECO:0000256" key="1">
    <source>
        <dbReference type="ARBA" id="ARBA00023125"/>
    </source>
</evidence>
<dbReference type="InterPro" id="IPR010982">
    <property type="entry name" value="Lambda_DNA-bd_dom_sf"/>
</dbReference>
<dbReference type="InterPro" id="IPR050807">
    <property type="entry name" value="TransReg_Diox_bact_type"/>
</dbReference>
<dbReference type="Gene3D" id="2.60.120.10">
    <property type="entry name" value="Jelly Rolls"/>
    <property type="match status" value="1"/>
</dbReference>
<accession>A0ABN2ECX8</accession>
<evidence type="ECO:0000259" key="2">
    <source>
        <dbReference type="PROSITE" id="PS50943"/>
    </source>
</evidence>
<proteinExistence type="predicted"/>
<dbReference type="SUPFAM" id="SSF51182">
    <property type="entry name" value="RmlC-like cupins"/>
    <property type="match status" value="1"/>
</dbReference>
<protein>
    <recommendedName>
        <fullName evidence="2">HTH cro/C1-type domain-containing protein</fullName>
    </recommendedName>
</protein>
<dbReference type="Gene3D" id="1.10.260.40">
    <property type="entry name" value="lambda repressor-like DNA-binding domains"/>
    <property type="match status" value="1"/>
</dbReference>
<dbReference type="PANTHER" id="PTHR46797">
    <property type="entry name" value="HTH-TYPE TRANSCRIPTIONAL REGULATOR"/>
    <property type="match status" value="1"/>
</dbReference>
<dbReference type="EMBL" id="BAAAOS010000049">
    <property type="protein sequence ID" value="GAA1602240.1"/>
    <property type="molecule type" value="Genomic_DNA"/>
</dbReference>
<dbReference type="InterPro" id="IPR014710">
    <property type="entry name" value="RmlC-like_jellyroll"/>
</dbReference>
<dbReference type="InterPro" id="IPR001387">
    <property type="entry name" value="Cro/C1-type_HTH"/>
</dbReference>
<dbReference type="CDD" id="cd00093">
    <property type="entry name" value="HTH_XRE"/>
    <property type="match status" value="1"/>
</dbReference>
<gene>
    <name evidence="3" type="ORF">GCM10009789_65510</name>
</gene>
<comment type="caution">
    <text evidence="3">The sequence shown here is derived from an EMBL/GenBank/DDBJ whole genome shotgun (WGS) entry which is preliminary data.</text>
</comment>
<dbReference type="Pfam" id="PF01381">
    <property type="entry name" value="HTH_3"/>
    <property type="match status" value="1"/>
</dbReference>
<name>A0ABN2ECX8_9ACTN</name>
<dbReference type="InterPro" id="IPR011051">
    <property type="entry name" value="RmlC_Cupin_sf"/>
</dbReference>
<dbReference type="PANTHER" id="PTHR46797:SF1">
    <property type="entry name" value="METHYLPHOSPHONATE SYNTHASE"/>
    <property type="match status" value="1"/>
</dbReference>
<dbReference type="Proteomes" id="UP001500393">
    <property type="component" value="Unassembled WGS sequence"/>
</dbReference>
<dbReference type="SMART" id="SM00530">
    <property type="entry name" value="HTH_XRE"/>
    <property type="match status" value="1"/>
</dbReference>